<protein>
    <submittedName>
        <fullName evidence="1">Uncharacterized protein</fullName>
    </submittedName>
</protein>
<accession>A0ABN2W5L0</accession>
<keyword evidence="2" id="KW-1185">Reference proteome</keyword>
<name>A0ABN2W5L0_9ACTN</name>
<organism evidence="1 2">
    <name type="scientific">Kitasatospora saccharophila</name>
    <dbReference type="NCBI Taxonomy" id="407973"/>
    <lineage>
        <taxon>Bacteria</taxon>
        <taxon>Bacillati</taxon>
        <taxon>Actinomycetota</taxon>
        <taxon>Actinomycetes</taxon>
        <taxon>Kitasatosporales</taxon>
        <taxon>Streptomycetaceae</taxon>
        <taxon>Kitasatospora</taxon>
    </lineage>
</organism>
<dbReference type="RefSeq" id="WP_344549841.1">
    <property type="nucleotide sequence ID" value="NZ_BAAANS010000002.1"/>
</dbReference>
<sequence length="115" mass="12131">MTAGNTPEELVRETEHALTAARAAAAFTAANPTLSATYFVAWGPSDRGISTGPLLEIHLENEVDALQDYAKGIGATVDSSNGTFTVTTTFGPVTVLLTAWYPLDDEPSFFDGHGI</sequence>
<evidence type="ECO:0000313" key="1">
    <source>
        <dbReference type="EMBL" id="GAA2084357.1"/>
    </source>
</evidence>
<gene>
    <name evidence="1" type="ORF">GCM10009759_03280</name>
</gene>
<dbReference type="Proteomes" id="UP001500897">
    <property type="component" value="Unassembled WGS sequence"/>
</dbReference>
<dbReference type="EMBL" id="BAAANS010000002">
    <property type="protein sequence ID" value="GAA2084357.1"/>
    <property type="molecule type" value="Genomic_DNA"/>
</dbReference>
<proteinExistence type="predicted"/>
<comment type="caution">
    <text evidence="1">The sequence shown here is derived from an EMBL/GenBank/DDBJ whole genome shotgun (WGS) entry which is preliminary data.</text>
</comment>
<reference evidence="1 2" key="1">
    <citation type="journal article" date="2019" name="Int. J. Syst. Evol. Microbiol.">
        <title>The Global Catalogue of Microorganisms (GCM) 10K type strain sequencing project: providing services to taxonomists for standard genome sequencing and annotation.</title>
        <authorList>
            <consortium name="The Broad Institute Genomics Platform"/>
            <consortium name="The Broad Institute Genome Sequencing Center for Infectious Disease"/>
            <person name="Wu L."/>
            <person name="Ma J."/>
        </authorList>
    </citation>
    <scope>NUCLEOTIDE SEQUENCE [LARGE SCALE GENOMIC DNA]</scope>
    <source>
        <strain evidence="1 2">JCM 14559</strain>
    </source>
</reference>
<evidence type="ECO:0000313" key="2">
    <source>
        <dbReference type="Proteomes" id="UP001500897"/>
    </source>
</evidence>